<accession>K9UMI6</accession>
<gene>
    <name evidence="1" type="ORF">Cha6605_4475</name>
</gene>
<name>K9UMI6_CHAP6</name>
<protein>
    <submittedName>
        <fullName evidence="1">Uncharacterized protein</fullName>
    </submittedName>
</protein>
<dbReference type="HOGENOM" id="CLU_2768282_0_0_3"/>
<sequence>MLCPNAGVIRSVNLTGCVSYVDFIAIGAAVAELVVCGVNKVNILRGASDLRTPLFPDGLAHQDSGEGNG</sequence>
<evidence type="ECO:0000313" key="2">
    <source>
        <dbReference type="Proteomes" id="UP000010366"/>
    </source>
</evidence>
<evidence type="ECO:0000313" key="1">
    <source>
        <dbReference type="EMBL" id="AFY95404.1"/>
    </source>
</evidence>
<reference evidence="1 2" key="1">
    <citation type="submission" date="2012-05" db="EMBL/GenBank/DDBJ databases">
        <title>Finished chromosome of genome of Chamaesiphon sp. PCC 6605.</title>
        <authorList>
            <consortium name="US DOE Joint Genome Institute"/>
            <person name="Gugger M."/>
            <person name="Coursin T."/>
            <person name="Rippka R."/>
            <person name="Tandeau De Marsac N."/>
            <person name="Huntemann M."/>
            <person name="Wei C.-L."/>
            <person name="Han J."/>
            <person name="Detter J.C."/>
            <person name="Han C."/>
            <person name="Tapia R."/>
            <person name="Chen A."/>
            <person name="Kyrpides N."/>
            <person name="Mavromatis K."/>
            <person name="Markowitz V."/>
            <person name="Szeto E."/>
            <person name="Ivanova N."/>
            <person name="Pagani I."/>
            <person name="Pati A."/>
            <person name="Goodwin L."/>
            <person name="Nordberg H.P."/>
            <person name="Cantor M.N."/>
            <person name="Hua S.X."/>
            <person name="Woyke T."/>
            <person name="Kerfeld C.A."/>
        </authorList>
    </citation>
    <scope>NUCLEOTIDE SEQUENCE [LARGE SCALE GENOMIC DNA]</scope>
    <source>
        <strain evidence="2">ATCC 27169 / PCC 6605</strain>
    </source>
</reference>
<dbReference type="AlphaFoldDB" id="K9UMI6"/>
<organism evidence="1 2">
    <name type="scientific">Chamaesiphon minutus (strain ATCC 27169 / PCC 6605)</name>
    <dbReference type="NCBI Taxonomy" id="1173020"/>
    <lineage>
        <taxon>Bacteria</taxon>
        <taxon>Bacillati</taxon>
        <taxon>Cyanobacteriota</taxon>
        <taxon>Cyanophyceae</taxon>
        <taxon>Gomontiellales</taxon>
        <taxon>Chamaesiphonaceae</taxon>
        <taxon>Chamaesiphon</taxon>
    </lineage>
</organism>
<keyword evidence="2" id="KW-1185">Reference proteome</keyword>
<dbReference type="KEGG" id="cmp:Cha6605_4475"/>
<dbReference type="RefSeq" id="WP_015161508.1">
    <property type="nucleotide sequence ID" value="NC_019697.1"/>
</dbReference>
<proteinExistence type="predicted"/>
<dbReference type="EMBL" id="CP003600">
    <property type="protein sequence ID" value="AFY95404.1"/>
    <property type="molecule type" value="Genomic_DNA"/>
</dbReference>
<dbReference type="Proteomes" id="UP000010366">
    <property type="component" value="Chromosome"/>
</dbReference>